<gene>
    <name evidence="3" type="ORF">SAMN05421780_101423</name>
</gene>
<name>A0A1I1DRX2_9BACT</name>
<feature type="signal peptide" evidence="1">
    <location>
        <begin position="1"/>
        <end position="21"/>
    </location>
</feature>
<dbReference type="InterPro" id="IPR026444">
    <property type="entry name" value="Secre_tail"/>
</dbReference>
<proteinExistence type="predicted"/>
<dbReference type="OrthoDB" id="1467228at2"/>
<dbReference type="Gene3D" id="2.60.40.10">
    <property type="entry name" value="Immunoglobulins"/>
    <property type="match status" value="1"/>
</dbReference>
<dbReference type="AlphaFoldDB" id="A0A1I1DRX2"/>
<accession>A0A1I1DRX2</accession>
<keyword evidence="1" id="KW-0732">Signal</keyword>
<dbReference type="RefSeq" id="WP_091506475.1">
    <property type="nucleotide sequence ID" value="NZ_FOLE01000001.1"/>
</dbReference>
<evidence type="ECO:0000259" key="2">
    <source>
        <dbReference type="Pfam" id="PF18962"/>
    </source>
</evidence>
<organism evidence="3 4">
    <name type="scientific">Flexibacter flexilis DSM 6793</name>
    <dbReference type="NCBI Taxonomy" id="927664"/>
    <lineage>
        <taxon>Bacteria</taxon>
        <taxon>Pseudomonadati</taxon>
        <taxon>Bacteroidota</taxon>
        <taxon>Cytophagia</taxon>
        <taxon>Cytophagales</taxon>
        <taxon>Flexibacteraceae</taxon>
        <taxon>Flexibacter</taxon>
    </lineage>
</organism>
<evidence type="ECO:0000313" key="3">
    <source>
        <dbReference type="EMBL" id="SFB77557.1"/>
    </source>
</evidence>
<dbReference type="Proteomes" id="UP000199514">
    <property type="component" value="Unassembled WGS sequence"/>
</dbReference>
<feature type="domain" description="Secretion system C-terminal sorting" evidence="2">
    <location>
        <begin position="633"/>
        <end position="696"/>
    </location>
</feature>
<reference evidence="3 4" key="1">
    <citation type="submission" date="2016-10" db="EMBL/GenBank/DDBJ databases">
        <authorList>
            <person name="de Groot N.N."/>
        </authorList>
    </citation>
    <scope>NUCLEOTIDE SEQUENCE [LARGE SCALE GENOMIC DNA]</scope>
    <source>
        <strain evidence="3 4">DSM 6793</strain>
    </source>
</reference>
<sequence>MKKVLLLVSTFVAGIALNAQAQYPLVSIAQVQTPVGMQADTCADGFNTEYTGDTIRVQGVVMVKGGLAQVQNGRQVWIRDIAGGGPYSTIDIFFRNSPSSPSQPVDVLNLVAGDTVEITGLLEEYQGETELVPLVNGVNLIGPKDATGEPTPRLLTIGALNDANRINKLTVGEQWEGEFVEFQNVTVTAVSPFSNGTRVSFDVVDAQGNKINVSDRFAAARLANGFVPPVVGDVYTSLKGIILHSKNGCAGTSGRGYELDPFDLSHYQKGAAAPSIGGITRNPITPTSTQTVTVQATVTDEGTVTAVKLFYAVGATTTAYTSVDMSNGGSGSVYSATIPAQAEGAFVKYYIRAIDNDNNSNNIPNVPTGNPMFYIVRDAGLSIRDVQYTPYQDGNSGYVGLDVTVTGVVTASTETSNLGYAFVQQEGAQSWAGIWVSGSAMNNKVVGDKVTVTGLVQENFGITRIASTTADKIGTGTIAPLTLSPNVFTAYSFADNEQYEGMLVKIANPVAGKGLFVVDTNADAPSNFGEYRVGLDKYDPATGMRVLVGRQTSSTYSSLAVSYVNNLKWATTDGTMSVTPTLVAAGDSMMSVTGIAYYGFSNMKLLPRNNADFEGYTVTSSKKSLANSDFVSLYPVPAANVLNVSLTKAGAYTLSISDLAGRQVMSQVVEGNTQVNTSAINSGLYFVTMTDAKGQKYSAGRLAIVK</sequence>
<dbReference type="STRING" id="927664.SAMN05421780_101423"/>
<evidence type="ECO:0000313" key="4">
    <source>
        <dbReference type="Proteomes" id="UP000199514"/>
    </source>
</evidence>
<protein>
    <submittedName>
        <fullName evidence="3">Por secretion system C-terminal sorting domain-containing protein</fullName>
    </submittedName>
</protein>
<feature type="chain" id="PRO_5011566149" evidence="1">
    <location>
        <begin position="22"/>
        <end position="706"/>
    </location>
</feature>
<dbReference type="EMBL" id="FOLE01000001">
    <property type="protein sequence ID" value="SFB77557.1"/>
    <property type="molecule type" value="Genomic_DNA"/>
</dbReference>
<dbReference type="InterPro" id="IPR013783">
    <property type="entry name" value="Ig-like_fold"/>
</dbReference>
<keyword evidence="4" id="KW-1185">Reference proteome</keyword>
<dbReference type="Pfam" id="PF18962">
    <property type="entry name" value="Por_Secre_tail"/>
    <property type="match status" value="1"/>
</dbReference>
<evidence type="ECO:0000256" key="1">
    <source>
        <dbReference type="SAM" id="SignalP"/>
    </source>
</evidence>
<dbReference type="NCBIfam" id="TIGR04183">
    <property type="entry name" value="Por_Secre_tail"/>
    <property type="match status" value="1"/>
</dbReference>